<dbReference type="PANTHER" id="PTHR46601">
    <property type="entry name" value="ULP_PROTEASE DOMAIN-CONTAINING PROTEIN"/>
    <property type="match status" value="1"/>
</dbReference>
<dbReference type="HOGENOM" id="CLU_575200_0_0_1"/>
<reference evidence="3" key="3">
    <citation type="submission" date="2015-06" db="UniProtKB">
        <authorList>
            <consortium name="EnsemblMetazoa"/>
        </authorList>
    </citation>
    <scope>IDENTIFICATION</scope>
</reference>
<feature type="region of interest" description="Disordered" evidence="1">
    <location>
        <begin position="67"/>
        <end position="95"/>
    </location>
</feature>
<dbReference type="EMBL" id="KB296524">
    <property type="protein sequence ID" value="ELU11681.1"/>
    <property type="molecule type" value="Genomic_DNA"/>
</dbReference>
<evidence type="ECO:0000313" key="4">
    <source>
        <dbReference type="Proteomes" id="UP000014760"/>
    </source>
</evidence>
<gene>
    <name evidence="2" type="ORF">CAPTEDRAFT_209028</name>
</gene>
<organism evidence="2">
    <name type="scientific">Capitella teleta</name>
    <name type="common">Polychaete worm</name>
    <dbReference type="NCBI Taxonomy" id="283909"/>
    <lineage>
        <taxon>Eukaryota</taxon>
        <taxon>Metazoa</taxon>
        <taxon>Spiralia</taxon>
        <taxon>Lophotrochozoa</taxon>
        <taxon>Annelida</taxon>
        <taxon>Polychaeta</taxon>
        <taxon>Sedentaria</taxon>
        <taxon>Scolecida</taxon>
        <taxon>Capitellidae</taxon>
        <taxon>Capitella</taxon>
    </lineage>
</organism>
<evidence type="ECO:0000313" key="2">
    <source>
        <dbReference type="EMBL" id="ELU11681.1"/>
    </source>
</evidence>
<reference evidence="2 4" key="2">
    <citation type="journal article" date="2013" name="Nature">
        <title>Insights into bilaterian evolution from three spiralian genomes.</title>
        <authorList>
            <person name="Simakov O."/>
            <person name="Marletaz F."/>
            <person name="Cho S.J."/>
            <person name="Edsinger-Gonzales E."/>
            <person name="Havlak P."/>
            <person name="Hellsten U."/>
            <person name="Kuo D.H."/>
            <person name="Larsson T."/>
            <person name="Lv J."/>
            <person name="Arendt D."/>
            <person name="Savage R."/>
            <person name="Osoegawa K."/>
            <person name="de Jong P."/>
            <person name="Grimwood J."/>
            <person name="Chapman J.A."/>
            <person name="Shapiro H."/>
            <person name="Aerts A."/>
            <person name="Otillar R.P."/>
            <person name="Terry A.Y."/>
            <person name="Boore J.L."/>
            <person name="Grigoriev I.V."/>
            <person name="Lindberg D.R."/>
            <person name="Seaver E.C."/>
            <person name="Weisblat D.A."/>
            <person name="Putnam N.H."/>
            <person name="Rokhsar D.S."/>
        </authorList>
    </citation>
    <scope>NUCLEOTIDE SEQUENCE</scope>
    <source>
        <strain evidence="2 4">I ESC-2004</strain>
    </source>
</reference>
<evidence type="ECO:0000313" key="3">
    <source>
        <dbReference type="EnsemblMetazoa" id="CapteP209028"/>
    </source>
</evidence>
<dbReference type="OrthoDB" id="10062343at2759"/>
<dbReference type="PANTHER" id="PTHR46601:SF2">
    <property type="entry name" value="UBIQUITIN-LIKE PROTEASE FAMILY PROFILE DOMAIN-CONTAINING PROTEIN"/>
    <property type="match status" value="1"/>
</dbReference>
<accession>R7V5T7</accession>
<dbReference type="AlphaFoldDB" id="R7V5T7"/>
<dbReference type="EnsemblMetazoa" id="CapteT209028">
    <property type="protein sequence ID" value="CapteP209028"/>
    <property type="gene ID" value="CapteG209028"/>
</dbReference>
<proteinExistence type="predicted"/>
<evidence type="ECO:0000256" key="1">
    <source>
        <dbReference type="SAM" id="MobiDB-lite"/>
    </source>
</evidence>
<protein>
    <submittedName>
        <fullName evidence="2 3">Uncharacterized protein</fullName>
    </submittedName>
</protein>
<dbReference type="EMBL" id="AMQN01005682">
    <property type="status" value="NOT_ANNOTATED_CDS"/>
    <property type="molecule type" value="Genomic_DNA"/>
</dbReference>
<name>R7V5T7_CAPTE</name>
<keyword evidence="4" id="KW-1185">Reference proteome</keyword>
<dbReference type="Proteomes" id="UP000014760">
    <property type="component" value="Unassembled WGS sequence"/>
</dbReference>
<dbReference type="OMA" id="FTHEHED"/>
<feature type="region of interest" description="Disordered" evidence="1">
    <location>
        <begin position="1"/>
        <end position="33"/>
    </location>
</feature>
<reference evidence="4" key="1">
    <citation type="submission" date="2012-12" db="EMBL/GenBank/DDBJ databases">
        <authorList>
            <person name="Hellsten U."/>
            <person name="Grimwood J."/>
            <person name="Chapman J.A."/>
            <person name="Shapiro H."/>
            <person name="Aerts A."/>
            <person name="Otillar R.P."/>
            <person name="Terry A.Y."/>
            <person name="Boore J.L."/>
            <person name="Simakov O."/>
            <person name="Marletaz F."/>
            <person name="Cho S.-J."/>
            <person name="Edsinger-Gonzales E."/>
            <person name="Havlak P."/>
            <person name="Kuo D.-H."/>
            <person name="Larsson T."/>
            <person name="Lv J."/>
            <person name="Arendt D."/>
            <person name="Savage R."/>
            <person name="Osoegawa K."/>
            <person name="de Jong P."/>
            <person name="Lindberg D.R."/>
            <person name="Seaver E.C."/>
            <person name="Weisblat D.A."/>
            <person name="Putnam N.H."/>
            <person name="Grigoriev I.V."/>
            <person name="Rokhsar D.S."/>
        </authorList>
    </citation>
    <scope>NUCLEOTIDE SEQUENCE</scope>
    <source>
        <strain evidence="4">I ESC-2004</strain>
    </source>
</reference>
<sequence>MGLTPKEKQARYRERMRAQRPDHYENQKKKDRERHLATWIARRARMSKQEIEEDLIVKRMEKRKQRAAKKVEAKRQYSATEFPGPSPFSSRQAQGKAMKKATVNLPQSPRKCFYVVQAIANQEGFTVSGNGKAQHKLNSASITESARKLVMEHYNSNDISWQAPGRKDRVIIRGKTENGKTTKMTIQARYMVMSLKEAHKAFTTKYPDEKTSERAEKVLLLATPQEILLELRRILPDFLLHVYIKRQQAAYMDRKIADYSPTEIVLQVDFSENATILNQDEIQSAHWTHSQATLFTAHAWGADTNEGLVIVSDCLQHTKITVFTCMEEIFTHLKSKHLSVKKICVFSDGAASQFKQRFLFSNLHLWEQQHSIKLEWNFFATSHGKGAVDGIGGTVKRSVWRYVKAGQASVQNAKEYAAIASQRNPGITINFVSEDAIMKKSEELTKHWEGVFHVPGTHNLHSVRPAGHIITSMEF</sequence>